<dbReference type="RefSeq" id="WP_183476766.1">
    <property type="nucleotide sequence ID" value="NZ_JACIFO010000003.1"/>
</dbReference>
<keyword evidence="3" id="KW-1185">Reference proteome</keyword>
<dbReference type="AlphaFoldDB" id="A0A840EN84"/>
<dbReference type="EMBL" id="JACIFO010000003">
    <property type="protein sequence ID" value="MBB4118565.1"/>
    <property type="molecule type" value="Genomic_DNA"/>
</dbReference>
<feature type="domain" description="DUF4369" evidence="1">
    <location>
        <begin position="23"/>
        <end position="119"/>
    </location>
</feature>
<accession>A0A840EN84</accession>
<reference evidence="2 3" key="1">
    <citation type="submission" date="2020-08" db="EMBL/GenBank/DDBJ databases">
        <title>Genomic Encyclopedia of Type Strains, Phase IV (KMG-IV): sequencing the most valuable type-strain genomes for metagenomic binning, comparative biology and taxonomic classification.</title>
        <authorList>
            <person name="Goeker M."/>
        </authorList>
    </citation>
    <scope>NUCLEOTIDE SEQUENCE [LARGE SCALE GENOMIC DNA]</scope>
    <source>
        <strain evidence="2 3">DSM 29568</strain>
    </source>
</reference>
<comment type="caution">
    <text evidence="2">The sequence shown here is derived from an EMBL/GenBank/DDBJ whole genome shotgun (WGS) entry which is preliminary data.</text>
</comment>
<proteinExistence type="predicted"/>
<protein>
    <recommendedName>
        <fullName evidence="1">DUF4369 domain-containing protein</fullName>
    </recommendedName>
</protein>
<organism evidence="2 3">
    <name type="scientific">Mesonia hippocampi</name>
    <dbReference type="NCBI Taxonomy" id="1628250"/>
    <lineage>
        <taxon>Bacteria</taxon>
        <taxon>Pseudomonadati</taxon>
        <taxon>Bacteroidota</taxon>
        <taxon>Flavobacteriia</taxon>
        <taxon>Flavobacteriales</taxon>
        <taxon>Flavobacteriaceae</taxon>
        <taxon>Mesonia</taxon>
    </lineage>
</organism>
<evidence type="ECO:0000313" key="2">
    <source>
        <dbReference type="EMBL" id="MBB4118565.1"/>
    </source>
</evidence>
<dbReference type="Pfam" id="PF14289">
    <property type="entry name" value="DUF4369"/>
    <property type="match status" value="1"/>
</dbReference>
<name>A0A840EN84_9FLAO</name>
<dbReference type="InterPro" id="IPR025380">
    <property type="entry name" value="DUF4369"/>
</dbReference>
<evidence type="ECO:0000259" key="1">
    <source>
        <dbReference type="Pfam" id="PF14289"/>
    </source>
</evidence>
<evidence type="ECO:0000313" key="3">
    <source>
        <dbReference type="Proteomes" id="UP000553034"/>
    </source>
</evidence>
<dbReference type="Proteomes" id="UP000553034">
    <property type="component" value="Unassembled WGS sequence"/>
</dbReference>
<gene>
    <name evidence="2" type="ORF">GGR32_000845</name>
</gene>
<sequence length="244" mass="28106">MKKIISILSVITLLSACKEKKSFTLSGHVDGLKKGTLFLQKMKDTLIVNLDSIQINGDANYHLTTNLKEPRLLFLYLDKIDGDKNDDIIDFFAEPGEMTLNTSLDNFELDVKITGSENQIRWEKYQEILKQFNANSLELIQENFEAHKNKDSTAIAASRKKYENLLKRKYLYTVNYAIGNKDYAIAPFLALTEIYDANIKYLDTIYSALDKPIKKSIYGKELKKYIKGRKKEEKLADKVIEKRS</sequence>
<dbReference type="PROSITE" id="PS51257">
    <property type="entry name" value="PROKAR_LIPOPROTEIN"/>
    <property type="match status" value="1"/>
</dbReference>